<name>B4N8N1_DROWI</name>
<comment type="subcellular location">
    <subcellularLocation>
        <location evidence="1">Endoplasmic reticulum membrane</location>
        <topology evidence="1">Peripheral membrane protein</topology>
    </subcellularLocation>
</comment>
<feature type="compositionally biased region" description="Polar residues" evidence="7">
    <location>
        <begin position="175"/>
        <end position="185"/>
    </location>
</feature>
<dbReference type="OrthoDB" id="2445133at2759"/>
<dbReference type="GO" id="GO:0006986">
    <property type="term" value="P:response to unfolded protein"/>
    <property type="evidence" value="ECO:0007669"/>
    <property type="project" value="UniProtKB-KW"/>
</dbReference>
<dbReference type="PANTHER" id="PTHR46424">
    <property type="entry name" value="UBX DOMAIN-CONTAINING PROTEIN 4"/>
    <property type="match status" value="1"/>
</dbReference>
<evidence type="ECO:0000313" key="9">
    <source>
        <dbReference type="EMBL" id="EDW81482.1"/>
    </source>
</evidence>
<evidence type="ECO:0000313" key="10">
    <source>
        <dbReference type="Proteomes" id="UP000007798"/>
    </source>
</evidence>
<dbReference type="SMR" id="B4N8N1"/>
<feature type="compositionally biased region" description="Polar residues" evidence="7">
    <location>
        <begin position="632"/>
        <end position="653"/>
    </location>
</feature>
<evidence type="ECO:0000256" key="4">
    <source>
        <dbReference type="ARBA" id="ARBA00040925"/>
    </source>
</evidence>
<dbReference type="InterPro" id="IPR001012">
    <property type="entry name" value="UBX_dom"/>
</dbReference>
<sequence>MTWHIGSIAEAVEESKAKDAIFVVYIDGQDEMSAKLRRFVDDSRVQDKLNTSHFVAIKIQGNSLDYAQFISVYKVVPVPSIFFIGKSGTPLGVATGIAASPEELMAKIDRVLLLAGKKPLEVTFEEPSTSSCFIVENKSRTIAGADEESEQLAKQDDQGNRKVENNNREDVNAEASASNTPTPQNDVAEIPRPSVIAHPTPNVDEPQQSANQPTVVPNPERPIVEPTLVLTPRLQQEVKPINVSRNENSAAPPSVSFQPTTTPAVSFHPATTTAPNLMPTVIPLLPTISAVPQGSQGQARAPTDSERREAELQRTLEDNRLQRLAAEQRQARENELRIHREARAEQVKDQEIKTMQERLRRDRQEEQDTRDRIRHQIAADRTELNRRVALMTADMNSTTSAATTLGASSLSSIDETRLQIRLPGGIHRTKSFPAGELLSTVRIYVRQELLPVSNTYDFTLATSYPHREFQYEDEMKTLYELNLVPNAVVLVLKKEQVNRVARTGGSIMSMFATVLWALLTPAAKAFDYINKMGLQRFAQKLNSMLAKIGWIRPLPQAAGVGDVVLVPGDAANARRNMDMFVLRPMPTPGHQQTPTSPPPPAAPKTQNTEMPSPKENAAASAAQVQAKKEHTNQQPQQALASAQTAPIIKASSS</sequence>
<dbReference type="InParanoid" id="B4N8N1"/>
<dbReference type="OMA" id="WHIGSIA"/>
<dbReference type="GO" id="GO:0036503">
    <property type="term" value="P:ERAD pathway"/>
    <property type="evidence" value="ECO:0007669"/>
    <property type="project" value="TreeGrafter"/>
</dbReference>
<evidence type="ECO:0000256" key="3">
    <source>
        <dbReference type="ARBA" id="ARBA00038812"/>
    </source>
</evidence>
<feature type="compositionally biased region" description="Basic and acidic residues" evidence="7">
    <location>
        <begin position="151"/>
        <end position="171"/>
    </location>
</feature>
<dbReference type="AlphaFoldDB" id="B4N8N1"/>
<evidence type="ECO:0000256" key="5">
    <source>
        <dbReference type="ARBA" id="ARBA00041575"/>
    </source>
</evidence>
<feature type="domain" description="UBX" evidence="8">
    <location>
        <begin position="411"/>
        <end position="491"/>
    </location>
</feature>
<evidence type="ECO:0000256" key="6">
    <source>
        <dbReference type="ARBA" id="ARBA00046062"/>
    </source>
</evidence>
<dbReference type="GO" id="GO:0005789">
    <property type="term" value="C:endoplasmic reticulum membrane"/>
    <property type="evidence" value="ECO:0007669"/>
    <property type="project" value="UniProtKB-SubCell"/>
</dbReference>
<dbReference type="SMART" id="SM00166">
    <property type="entry name" value="UBX"/>
    <property type="match status" value="1"/>
</dbReference>
<organism evidence="9 10">
    <name type="scientific">Drosophila willistoni</name>
    <name type="common">Fruit fly</name>
    <dbReference type="NCBI Taxonomy" id="7260"/>
    <lineage>
        <taxon>Eukaryota</taxon>
        <taxon>Metazoa</taxon>
        <taxon>Ecdysozoa</taxon>
        <taxon>Arthropoda</taxon>
        <taxon>Hexapoda</taxon>
        <taxon>Insecta</taxon>
        <taxon>Pterygota</taxon>
        <taxon>Neoptera</taxon>
        <taxon>Endopterygota</taxon>
        <taxon>Diptera</taxon>
        <taxon>Brachycera</taxon>
        <taxon>Muscomorpha</taxon>
        <taxon>Ephydroidea</taxon>
        <taxon>Drosophilidae</taxon>
        <taxon>Drosophila</taxon>
        <taxon>Sophophora</taxon>
    </lineage>
</organism>
<feature type="region of interest" description="Disordered" evidence="7">
    <location>
        <begin position="582"/>
        <end position="653"/>
    </location>
</feature>
<keyword evidence="2" id="KW-0834">Unfolded protein response</keyword>
<dbReference type="Gene3D" id="3.10.20.90">
    <property type="entry name" value="Phosphatidylinositol 3-kinase Catalytic Subunit, Chain A, domain 1"/>
    <property type="match status" value="1"/>
</dbReference>
<accession>B4N8N1</accession>
<evidence type="ECO:0000256" key="2">
    <source>
        <dbReference type="ARBA" id="ARBA00023230"/>
    </source>
</evidence>
<evidence type="ECO:0000256" key="1">
    <source>
        <dbReference type="ARBA" id="ARBA00004406"/>
    </source>
</evidence>
<dbReference type="SUPFAM" id="SSF52833">
    <property type="entry name" value="Thioredoxin-like"/>
    <property type="match status" value="1"/>
</dbReference>
<feature type="region of interest" description="Disordered" evidence="7">
    <location>
        <begin position="289"/>
        <end position="318"/>
    </location>
</feature>
<reference evidence="9 10" key="1">
    <citation type="journal article" date="2007" name="Nature">
        <title>Evolution of genes and genomes on the Drosophila phylogeny.</title>
        <authorList>
            <consortium name="Drosophila 12 Genomes Consortium"/>
            <person name="Clark A.G."/>
            <person name="Eisen M.B."/>
            <person name="Smith D.R."/>
            <person name="Bergman C.M."/>
            <person name="Oliver B."/>
            <person name="Markow T.A."/>
            <person name="Kaufman T.C."/>
            <person name="Kellis M."/>
            <person name="Gelbart W."/>
            <person name="Iyer V.N."/>
            <person name="Pollard D.A."/>
            <person name="Sackton T.B."/>
            <person name="Larracuente A.M."/>
            <person name="Singh N.D."/>
            <person name="Abad J.P."/>
            <person name="Abt D.N."/>
            <person name="Adryan B."/>
            <person name="Aguade M."/>
            <person name="Akashi H."/>
            <person name="Anderson W.W."/>
            <person name="Aquadro C.F."/>
            <person name="Ardell D.H."/>
            <person name="Arguello R."/>
            <person name="Artieri C.G."/>
            <person name="Barbash D.A."/>
            <person name="Barker D."/>
            <person name="Barsanti P."/>
            <person name="Batterham P."/>
            <person name="Batzoglou S."/>
            <person name="Begun D."/>
            <person name="Bhutkar A."/>
            <person name="Blanco E."/>
            <person name="Bosak S.A."/>
            <person name="Bradley R.K."/>
            <person name="Brand A.D."/>
            <person name="Brent M.R."/>
            <person name="Brooks A.N."/>
            <person name="Brown R.H."/>
            <person name="Butlin R.K."/>
            <person name="Caggese C."/>
            <person name="Calvi B.R."/>
            <person name="Bernardo de Carvalho A."/>
            <person name="Caspi A."/>
            <person name="Castrezana S."/>
            <person name="Celniker S.E."/>
            <person name="Chang J.L."/>
            <person name="Chapple C."/>
            <person name="Chatterji S."/>
            <person name="Chinwalla A."/>
            <person name="Civetta A."/>
            <person name="Clifton S.W."/>
            <person name="Comeron J.M."/>
            <person name="Costello J.C."/>
            <person name="Coyne J.A."/>
            <person name="Daub J."/>
            <person name="David R.G."/>
            <person name="Delcher A.L."/>
            <person name="Delehaunty K."/>
            <person name="Do C.B."/>
            <person name="Ebling H."/>
            <person name="Edwards K."/>
            <person name="Eickbush T."/>
            <person name="Evans J.D."/>
            <person name="Filipski A."/>
            <person name="Findeiss S."/>
            <person name="Freyhult E."/>
            <person name="Fulton L."/>
            <person name="Fulton R."/>
            <person name="Garcia A.C."/>
            <person name="Gardiner A."/>
            <person name="Garfield D.A."/>
            <person name="Garvin B.E."/>
            <person name="Gibson G."/>
            <person name="Gilbert D."/>
            <person name="Gnerre S."/>
            <person name="Godfrey J."/>
            <person name="Good R."/>
            <person name="Gotea V."/>
            <person name="Gravely B."/>
            <person name="Greenberg A.J."/>
            <person name="Griffiths-Jones S."/>
            <person name="Gross S."/>
            <person name="Guigo R."/>
            <person name="Gustafson E.A."/>
            <person name="Haerty W."/>
            <person name="Hahn M.W."/>
            <person name="Halligan D.L."/>
            <person name="Halpern A.L."/>
            <person name="Halter G.M."/>
            <person name="Han M.V."/>
            <person name="Heger A."/>
            <person name="Hillier L."/>
            <person name="Hinrichs A.S."/>
            <person name="Holmes I."/>
            <person name="Hoskins R.A."/>
            <person name="Hubisz M.J."/>
            <person name="Hultmark D."/>
            <person name="Huntley M.A."/>
            <person name="Jaffe D.B."/>
            <person name="Jagadeeshan S."/>
            <person name="Jeck W.R."/>
            <person name="Johnson J."/>
            <person name="Jones C.D."/>
            <person name="Jordan W.C."/>
            <person name="Karpen G.H."/>
            <person name="Kataoka E."/>
            <person name="Keightley P.D."/>
            <person name="Kheradpour P."/>
            <person name="Kirkness E.F."/>
            <person name="Koerich L.B."/>
            <person name="Kristiansen K."/>
            <person name="Kudrna D."/>
            <person name="Kulathinal R.J."/>
            <person name="Kumar S."/>
            <person name="Kwok R."/>
            <person name="Lander E."/>
            <person name="Langley C.H."/>
            <person name="Lapoint R."/>
            <person name="Lazzaro B.P."/>
            <person name="Lee S.J."/>
            <person name="Levesque L."/>
            <person name="Li R."/>
            <person name="Lin C.F."/>
            <person name="Lin M.F."/>
            <person name="Lindblad-Toh K."/>
            <person name="Llopart A."/>
            <person name="Long M."/>
            <person name="Low L."/>
            <person name="Lozovsky E."/>
            <person name="Lu J."/>
            <person name="Luo M."/>
            <person name="Machado C.A."/>
            <person name="Makalowski W."/>
            <person name="Marzo M."/>
            <person name="Matsuda M."/>
            <person name="Matzkin L."/>
            <person name="McAllister B."/>
            <person name="McBride C.S."/>
            <person name="McKernan B."/>
            <person name="McKernan K."/>
            <person name="Mendez-Lago M."/>
            <person name="Minx P."/>
            <person name="Mollenhauer M.U."/>
            <person name="Montooth K."/>
            <person name="Mount S.M."/>
            <person name="Mu X."/>
            <person name="Myers E."/>
            <person name="Negre B."/>
            <person name="Newfeld S."/>
            <person name="Nielsen R."/>
            <person name="Noor M.A."/>
            <person name="O'Grady P."/>
            <person name="Pachter L."/>
            <person name="Papaceit M."/>
            <person name="Parisi M.J."/>
            <person name="Parisi M."/>
            <person name="Parts L."/>
            <person name="Pedersen J.S."/>
            <person name="Pesole G."/>
            <person name="Phillippy A.M."/>
            <person name="Ponting C.P."/>
            <person name="Pop M."/>
            <person name="Porcelli D."/>
            <person name="Powell J.R."/>
            <person name="Prohaska S."/>
            <person name="Pruitt K."/>
            <person name="Puig M."/>
            <person name="Quesneville H."/>
            <person name="Ram K.R."/>
            <person name="Rand D."/>
            <person name="Rasmussen M.D."/>
            <person name="Reed L.K."/>
            <person name="Reenan R."/>
            <person name="Reily A."/>
            <person name="Remington K.A."/>
            <person name="Rieger T.T."/>
            <person name="Ritchie M.G."/>
            <person name="Robin C."/>
            <person name="Rogers Y.H."/>
            <person name="Rohde C."/>
            <person name="Rozas J."/>
            <person name="Rubenfield M.J."/>
            <person name="Ruiz A."/>
            <person name="Russo S."/>
            <person name="Salzberg S.L."/>
            <person name="Sanchez-Gracia A."/>
            <person name="Saranga D.J."/>
            <person name="Sato H."/>
            <person name="Schaeffer S.W."/>
            <person name="Schatz M.C."/>
            <person name="Schlenke T."/>
            <person name="Schwartz R."/>
            <person name="Segarra C."/>
            <person name="Singh R.S."/>
            <person name="Sirot L."/>
            <person name="Sirota M."/>
            <person name="Sisneros N.B."/>
            <person name="Smith C.D."/>
            <person name="Smith T.F."/>
            <person name="Spieth J."/>
            <person name="Stage D.E."/>
            <person name="Stark A."/>
            <person name="Stephan W."/>
            <person name="Strausberg R.L."/>
            <person name="Strempel S."/>
            <person name="Sturgill D."/>
            <person name="Sutton G."/>
            <person name="Sutton G.G."/>
            <person name="Tao W."/>
            <person name="Teichmann S."/>
            <person name="Tobari Y.N."/>
            <person name="Tomimura Y."/>
            <person name="Tsolas J.M."/>
            <person name="Valente V.L."/>
            <person name="Venter E."/>
            <person name="Venter J.C."/>
            <person name="Vicario S."/>
            <person name="Vieira F.G."/>
            <person name="Vilella A.J."/>
            <person name="Villasante A."/>
            <person name="Walenz B."/>
            <person name="Wang J."/>
            <person name="Wasserman M."/>
            <person name="Watts T."/>
            <person name="Wilson D."/>
            <person name="Wilson R.K."/>
            <person name="Wing R.A."/>
            <person name="Wolfner M.F."/>
            <person name="Wong A."/>
            <person name="Wong G.K."/>
            <person name="Wu C.I."/>
            <person name="Wu G."/>
            <person name="Yamamoto D."/>
            <person name="Yang H.P."/>
            <person name="Yang S.P."/>
            <person name="Yorke J.A."/>
            <person name="Yoshida K."/>
            <person name="Zdobnov E."/>
            <person name="Zhang P."/>
            <person name="Zhang Y."/>
            <person name="Zimin A.V."/>
            <person name="Baldwin J."/>
            <person name="Abdouelleil A."/>
            <person name="Abdulkadir J."/>
            <person name="Abebe A."/>
            <person name="Abera B."/>
            <person name="Abreu J."/>
            <person name="Acer S.C."/>
            <person name="Aftuck L."/>
            <person name="Alexander A."/>
            <person name="An P."/>
            <person name="Anderson E."/>
            <person name="Anderson S."/>
            <person name="Arachi H."/>
            <person name="Azer M."/>
            <person name="Bachantsang P."/>
            <person name="Barry A."/>
            <person name="Bayul T."/>
            <person name="Berlin A."/>
            <person name="Bessette D."/>
            <person name="Bloom T."/>
            <person name="Blye J."/>
            <person name="Boguslavskiy L."/>
            <person name="Bonnet C."/>
            <person name="Boukhgalter B."/>
            <person name="Bourzgui I."/>
            <person name="Brown A."/>
            <person name="Cahill P."/>
            <person name="Channer S."/>
            <person name="Cheshatsang Y."/>
            <person name="Chuda L."/>
            <person name="Citroen M."/>
            <person name="Collymore A."/>
            <person name="Cooke P."/>
            <person name="Costello M."/>
            <person name="D'Aco K."/>
            <person name="Daza R."/>
            <person name="De Haan G."/>
            <person name="DeGray S."/>
            <person name="DeMaso C."/>
            <person name="Dhargay N."/>
            <person name="Dooley K."/>
            <person name="Dooley E."/>
            <person name="Doricent M."/>
            <person name="Dorje P."/>
            <person name="Dorjee K."/>
            <person name="Dupes A."/>
            <person name="Elong R."/>
            <person name="Falk J."/>
            <person name="Farina A."/>
            <person name="Faro S."/>
            <person name="Ferguson D."/>
            <person name="Fisher S."/>
            <person name="Foley C.D."/>
            <person name="Franke A."/>
            <person name="Friedrich D."/>
            <person name="Gadbois L."/>
            <person name="Gearin G."/>
            <person name="Gearin C.R."/>
            <person name="Giannoukos G."/>
            <person name="Goode T."/>
            <person name="Graham J."/>
            <person name="Grandbois E."/>
            <person name="Grewal S."/>
            <person name="Gyaltsen K."/>
            <person name="Hafez N."/>
            <person name="Hagos B."/>
            <person name="Hall J."/>
            <person name="Henson C."/>
            <person name="Hollinger A."/>
            <person name="Honan T."/>
            <person name="Huard M.D."/>
            <person name="Hughes L."/>
            <person name="Hurhula B."/>
            <person name="Husby M.E."/>
            <person name="Kamat A."/>
            <person name="Kanga B."/>
            <person name="Kashin S."/>
            <person name="Khazanovich D."/>
            <person name="Kisner P."/>
            <person name="Lance K."/>
            <person name="Lara M."/>
            <person name="Lee W."/>
            <person name="Lennon N."/>
            <person name="Letendre F."/>
            <person name="LeVine R."/>
            <person name="Lipovsky A."/>
            <person name="Liu X."/>
            <person name="Liu J."/>
            <person name="Liu S."/>
            <person name="Lokyitsang T."/>
            <person name="Lokyitsang Y."/>
            <person name="Lubonja R."/>
            <person name="Lui A."/>
            <person name="MacDonald P."/>
            <person name="Magnisalis V."/>
            <person name="Maru K."/>
            <person name="Matthews C."/>
            <person name="McCusker W."/>
            <person name="McDonough S."/>
            <person name="Mehta T."/>
            <person name="Meldrim J."/>
            <person name="Meneus L."/>
            <person name="Mihai O."/>
            <person name="Mihalev A."/>
            <person name="Mihova T."/>
            <person name="Mittelman R."/>
            <person name="Mlenga V."/>
            <person name="Montmayeur A."/>
            <person name="Mulrain L."/>
            <person name="Navidi A."/>
            <person name="Naylor J."/>
            <person name="Negash T."/>
            <person name="Nguyen T."/>
            <person name="Nguyen N."/>
            <person name="Nicol R."/>
            <person name="Norbu C."/>
            <person name="Norbu N."/>
            <person name="Novod N."/>
            <person name="O'Neill B."/>
            <person name="Osman S."/>
            <person name="Markiewicz E."/>
            <person name="Oyono O.L."/>
            <person name="Patti C."/>
            <person name="Phunkhang P."/>
            <person name="Pierre F."/>
            <person name="Priest M."/>
            <person name="Raghuraman S."/>
            <person name="Rege F."/>
            <person name="Reyes R."/>
            <person name="Rise C."/>
            <person name="Rogov P."/>
            <person name="Ross K."/>
            <person name="Ryan E."/>
            <person name="Settipalli S."/>
            <person name="Shea T."/>
            <person name="Sherpa N."/>
            <person name="Shi L."/>
            <person name="Shih D."/>
            <person name="Sparrow T."/>
            <person name="Spaulding J."/>
            <person name="Stalker J."/>
            <person name="Stange-Thomann N."/>
            <person name="Stavropoulos S."/>
            <person name="Stone C."/>
            <person name="Strader C."/>
            <person name="Tesfaye S."/>
            <person name="Thomson T."/>
            <person name="Thoulutsang Y."/>
            <person name="Thoulutsang D."/>
            <person name="Topham K."/>
            <person name="Topping I."/>
            <person name="Tsamla T."/>
            <person name="Vassiliev H."/>
            <person name="Vo A."/>
            <person name="Wangchuk T."/>
            <person name="Wangdi T."/>
            <person name="Weiand M."/>
            <person name="Wilkinson J."/>
            <person name="Wilson A."/>
            <person name="Yadav S."/>
            <person name="Young G."/>
            <person name="Yu Q."/>
            <person name="Zembek L."/>
            <person name="Zhong D."/>
            <person name="Zimmer A."/>
            <person name="Zwirko Z."/>
            <person name="Jaffe D.B."/>
            <person name="Alvarez P."/>
            <person name="Brockman W."/>
            <person name="Butler J."/>
            <person name="Chin C."/>
            <person name="Gnerre S."/>
            <person name="Grabherr M."/>
            <person name="Kleber M."/>
            <person name="Mauceli E."/>
            <person name="MacCallum I."/>
        </authorList>
    </citation>
    <scope>NUCLEOTIDE SEQUENCE [LARGE SCALE GENOMIC DNA]</scope>
    <source>
        <strain evidence="10">Tucson 14030-0811.24</strain>
    </source>
</reference>
<dbReference type="EMBL" id="CH964232">
    <property type="protein sequence ID" value="EDW81482.1"/>
    <property type="molecule type" value="Genomic_DNA"/>
</dbReference>
<feature type="compositionally biased region" description="Polar residues" evidence="7">
    <location>
        <begin position="205"/>
        <end position="215"/>
    </location>
</feature>
<gene>
    <name evidence="9" type="primary">Dwil\GK11003</name>
    <name evidence="9" type="ORF">Dwil_GK11003</name>
</gene>
<evidence type="ECO:0000256" key="7">
    <source>
        <dbReference type="SAM" id="MobiDB-lite"/>
    </source>
</evidence>
<dbReference type="Pfam" id="PF23187">
    <property type="entry name" value="UBX7_N"/>
    <property type="match status" value="1"/>
</dbReference>
<dbReference type="HOGENOM" id="CLU_406680_0_0_1"/>
<dbReference type="STRING" id="7260.B4N8N1"/>
<dbReference type="PhylomeDB" id="B4N8N1"/>
<dbReference type="PROSITE" id="PS50033">
    <property type="entry name" value="UBX"/>
    <property type="match status" value="1"/>
</dbReference>
<dbReference type="Pfam" id="PF00789">
    <property type="entry name" value="UBX"/>
    <property type="match status" value="1"/>
</dbReference>
<evidence type="ECO:0000259" key="8">
    <source>
        <dbReference type="PROSITE" id="PS50033"/>
    </source>
</evidence>
<dbReference type="KEGG" id="dwi:6647343"/>
<dbReference type="Proteomes" id="UP000007798">
    <property type="component" value="Unassembled WGS sequence"/>
</dbReference>
<comment type="subunit">
    <text evidence="3">Directly interacts with VCP. Interacts with UBQLN1. Forms a complex with VCP and UBQLN1.</text>
</comment>
<proteinExistence type="predicted"/>
<feature type="region of interest" description="Disordered" evidence="7">
    <location>
        <begin position="144"/>
        <end position="220"/>
    </location>
</feature>
<dbReference type="InterPro" id="IPR029071">
    <property type="entry name" value="Ubiquitin-like_domsf"/>
</dbReference>
<dbReference type="PANTHER" id="PTHR46424:SF1">
    <property type="entry name" value="UBX DOMAIN-CONTAINING PROTEIN 4"/>
    <property type="match status" value="1"/>
</dbReference>
<keyword evidence="10" id="KW-1185">Reference proteome</keyword>
<dbReference type="InterPro" id="IPR036249">
    <property type="entry name" value="Thioredoxin-like_sf"/>
</dbReference>
<dbReference type="eggNOG" id="KOG2507">
    <property type="taxonomic scope" value="Eukaryota"/>
</dbReference>
<dbReference type="SUPFAM" id="SSF54236">
    <property type="entry name" value="Ubiquitin-like"/>
    <property type="match status" value="1"/>
</dbReference>
<comment type="function">
    <text evidence="6">Involved in endoplasmic reticulum-associated protein degradation (ERAD). Acts as a platform to recruit both UBQLN1 and VCP to the ER during ERAD.</text>
</comment>
<feature type="compositionally biased region" description="Basic and acidic residues" evidence="7">
    <location>
        <begin position="303"/>
        <end position="318"/>
    </location>
</feature>
<protein>
    <recommendedName>
        <fullName evidence="4">UBX domain-containing protein 4</fullName>
    </recommendedName>
    <alternativeName>
        <fullName evidence="5">UBX domain-containing protein 2</fullName>
    </alternativeName>
</protein>